<dbReference type="SUPFAM" id="SSF51905">
    <property type="entry name" value="FAD/NAD(P)-binding domain"/>
    <property type="match status" value="1"/>
</dbReference>
<evidence type="ECO:0000313" key="3">
    <source>
        <dbReference type="Proteomes" id="UP000285961"/>
    </source>
</evidence>
<name>A0A419F9P4_9BACT</name>
<accession>A0A419F9P4</accession>
<dbReference type="Proteomes" id="UP000285961">
    <property type="component" value="Unassembled WGS sequence"/>
</dbReference>
<dbReference type="PRINTS" id="PR00469">
    <property type="entry name" value="PNDRDTASEII"/>
</dbReference>
<dbReference type="EMBL" id="QZKI01000002">
    <property type="protein sequence ID" value="RJP75569.1"/>
    <property type="molecule type" value="Genomic_DNA"/>
</dbReference>
<dbReference type="Pfam" id="PF07992">
    <property type="entry name" value="Pyr_redox_2"/>
    <property type="match status" value="1"/>
</dbReference>
<protein>
    <submittedName>
        <fullName evidence="2">FAD-binding protein</fullName>
    </submittedName>
</protein>
<dbReference type="InterPro" id="IPR023753">
    <property type="entry name" value="FAD/NAD-binding_dom"/>
</dbReference>
<dbReference type="InterPro" id="IPR036188">
    <property type="entry name" value="FAD/NAD-bd_sf"/>
</dbReference>
<evidence type="ECO:0000313" key="2">
    <source>
        <dbReference type="EMBL" id="RJP75569.1"/>
    </source>
</evidence>
<feature type="domain" description="FAD/NAD(P)-binding" evidence="1">
    <location>
        <begin position="11"/>
        <end position="52"/>
    </location>
</feature>
<sequence>MVTVFRKKEADVVVVGSGPGGATVARQLSRAGEKVVLLECGKDERGKFYYGTHLGCLLYCDKMGLLMTKEGLNIVRPLMLGGATNLFCGCASRPPDWLKEKYKVDIDDQVNETIEELKIAPLPDHLLGSASKRVMEAAGALGYNFEAQAKFMDPARTQFDCGAKCMLGCR</sequence>
<organism evidence="2 3">
    <name type="scientific">Candidatus Abyssobacteria bacterium SURF_17</name>
    <dbReference type="NCBI Taxonomy" id="2093361"/>
    <lineage>
        <taxon>Bacteria</taxon>
        <taxon>Pseudomonadati</taxon>
        <taxon>Candidatus Hydrogenedentota</taxon>
        <taxon>Candidatus Abyssobacteria</taxon>
    </lineage>
</organism>
<reference evidence="2 3" key="1">
    <citation type="journal article" date="2017" name="ISME J.">
        <title>Energy and carbon metabolisms in a deep terrestrial subsurface fluid microbial community.</title>
        <authorList>
            <person name="Momper L."/>
            <person name="Jungbluth S.P."/>
            <person name="Lee M.D."/>
            <person name="Amend J.P."/>
        </authorList>
    </citation>
    <scope>NUCLEOTIDE SEQUENCE [LARGE SCALE GENOMIC DNA]</scope>
    <source>
        <strain evidence="2">SURF_17</strain>
    </source>
</reference>
<comment type="caution">
    <text evidence="2">The sequence shown here is derived from an EMBL/GenBank/DDBJ whole genome shotgun (WGS) entry which is preliminary data.</text>
</comment>
<dbReference type="Gene3D" id="3.50.50.60">
    <property type="entry name" value="FAD/NAD(P)-binding domain"/>
    <property type="match status" value="1"/>
</dbReference>
<proteinExistence type="predicted"/>
<dbReference type="AlphaFoldDB" id="A0A419F9P4"/>
<dbReference type="GO" id="GO:0016491">
    <property type="term" value="F:oxidoreductase activity"/>
    <property type="evidence" value="ECO:0007669"/>
    <property type="project" value="InterPro"/>
</dbReference>
<gene>
    <name evidence="2" type="ORF">C4532_00290</name>
</gene>
<feature type="non-terminal residue" evidence="2">
    <location>
        <position position="170"/>
    </location>
</feature>
<evidence type="ECO:0000259" key="1">
    <source>
        <dbReference type="Pfam" id="PF07992"/>
    </source>
</evidence>